<dbReference type="Proteomes" id="UP001178507">
    <property type="component" value="Unassembled WGS sequence"/>
</dbReference>
<name>A0AA36MLP9_9DINO</name>
<dbReference type="AlphaFoldDB" id="A0AA36MLP9"/>
<gene>
    <name evidence="1" type="ORF">EVOR1521_LOCUS2017</name>
</gene>
<protein>
    <submittedName>
        <fullName evidence="1">Uncharacterized protein</fullName>
    </submittedName>
</protein>
<keyword evidence="2" id="KW-1185">Reference proteome</keyword>
<organism evidence="1 2">
    <name type="scientific">Effrenium voratum</name>
    <dbReference type="NCBI Taxonomy" id="2562239"/>
    <lineage>
        <taxon>Eukaryota</taxon>
        <taxon>Sar</taxon>
        <taxon>Alveolata</taxon>
        <taxon>Dinophyceae</taxon>
        <taxon>Suessiales</taxon>
        <taxon>Symbiodiniaceae</taxon>
        <taxon>Effrenium</taxon>
    </lineage>
</organism>
<proteinExistence type="predicted"/>
<reference evidence="1" key="1">
    <citation type="submission" date="2023-08" db="EMBL/GenBank/DDBJ databases">
        <authorList>
            <person name="Chen Y."/>
            <person name="Shah S."/>
            <person name="Dougan E. K."/>
            <person name="Thang M."/>
            <person name="Chan C."/>
        </authorList>
    </citation>
    <scope>NUCLEOTIDE SEQUENCE</scope>
</reference>
<sequence>MFATLPGFEERPGSYQGTFMFSTGDMFCGLLNVCGRPSGKGVLYYAESGECDVSIFNEQLLQKGEGVRYSKDREVAYRLFDGQAEGGTLDLEEALEITGLQETPALRSYDITKTATGLDPARLKQTKAWFAYRKLAGLPLDEQPSGPSPYVPMFRS</sequence>
<comment type="caution">
    <text evidence="1">The sequence shown here is derived from an EMBL/GenBank/DDBJ whole genome shotgun (WGS) entry which is preliminary data.</text>
</comment>
<accession>A0AA36MLP9</accession>
<evidence type="ECO:0000313" key="2">
    <source>
        <dbReference type="Proteomes" id="UP001178507"/>
    </source>
</evidence>
<evidence type="ECO:0000313" key="1">
    <source>
        <dbReference type="EMBL" id="CAJ1371777.1"/>
    </source>
</evidence>
<dbReference type="EMBL" id="CAUJNA010000097">
    <property type="protein sequence ID" value="CAJ1371777.1"/>
    <property type="molecule type" value="Genomic_DNA"/>
</dbReference>